<dbReference type="EMBL" id="UINC01097121">
    <property type="protein sequence ID" value="SVC54565.1"/>
    <property type="molecule type" value="Genomic_DNA"/>
</dbReference>
<protein>
    <submittedName>
        <fullName evidence="1">Uncharacterized protein</fullName>
    </submittedName>
</protein>
<evidence type="ECO:0000313" key="1">
    <source>
        <dbReference type="EMBL" id="SVC54565.1"/>
    </source>
</evidence>
<gene>
    <name evidence="1" type="ORF">METZ01_LOCUS307419</name>
</gene>
<reference evidence="1" key="1">
    <citation type="submission" date="2018-05" db="EMBL/GenBank/DDBJ databases">
        <authorList>
            <person name="Lanie J.A."/>
            <person name="Ng W.-L."/>
            <person name="Kazmierczak K.M."/>
            <person name="Andrzejewski T.M."/>
            <person name="Davidsen T.M."/>
            <person name="Wayne K.J."/>
            <person name="Tettelin H."/>
            <person name="Glass J.I."/>
            <person name="Rusch D."/>
            <person name="Podicherti R."/>
            <person name="Tsui H.-C.T."/>
            <person name="Winkler M.E."/>
        </authorList>
    </citation>
    <scope>NUCLEOTIDE SEQUENCE</scope>
</reference>
<organism evidence="1">
    <name type="scientific">marine metagenome</name>
    <dbReference type="NCBI Taxonomy" id="408172"/>
    <lineage>
        <taxon>unclassified sequences</taxon>
        <taxon>metagenomes</taxon>
        <taxon>ecological metagenomes</taxon>
    </lineage>
</organism>
<dbReference type="AlphaFoldDB" id="A0A382N2P0"/>
<accession>A0A382N2P0</accession>
<sequence length="82" mass="9043">MLTVHRKNAPALGSPDKNLITKELVVLFSFQEGALIARIVRQVIIDALDLLVCLLKAQFSLSFENFSSPATNFLPQLGAPYK</sequence>
<proteinExistence type="predicted"/>
<name>A0A382N2P0_9ZZZZ</name>